<evidence type="ECO:0000256" key="1">
    <source>
        <dbReference type="SAM" id="MobiDB-lite"/>
    </source>
</evidence>
<comment type="caution">
    <text evidence="2">The sequence shown here is derived from an EMBL/GenBank/DDBJ whole genome shotgun (WGS) entry which is preliminary data.</text>
</comment>
<dbReference type="EMBL" id="JBBWWQ010000002">
    <property type="protein sequence ID" value="KAK8954018.1"/>
    <property type="molecule type" value="Genomic_DNA"/>
</dbReference>
<dbReference type="Proteomes" id="UP001418222">
    <property type="component" value="Unassembled WGS sequence"/>
</dbReference>
<dbReference type="PANTHER" id="PTHR21530">
    <property type="entry name" value="PHEROMONE SHUTDOWN PROTEIN"/>
    <property type="match status" value="1"/>
</dbReference>
<dbReference type="AlphaFoldDB" id="A0AAP0BZY0"/>
<reference evidence="2 3" key="1">
    <citation type="journal article" date="2022" name="Nat. Plants">
        <title>Genomes of leafy and leafless Platanthera orchids illuminate the evolution of mycoheterotrophy.</title>
        <authorList>
            <person name="Li M.H."/>
            <person name="Liu K.W."/>
            <person name="Li Z."/>
            <person name="Lu H.C."/>
            <person name="Ye Q.L."/>
            <person name="Zhang D."/>
            <person name="Wang J.Y."/>
            <person name="Li Y.F."/>
            <person name="Zhong Z.M."/>
            <person name="Liu X."/>
            <person name="Yu X."/>
            <person name="Liu D.K."/>
            <person name="Tu X.D."/>
            <person name="Liu B."/>
            <person name="Hao Y."/>
            <person name="Liao X.Y."/>
            <person name="Jiang Y.T."/>
            <person name="Sun W.H."/>
            <person name="Chen J."/>
            <person name="Chen Y.Q."/>
            <person name="Ai Y."/>
            <person name="Zhai J.W."/>
            <person name="Wu S.S."/>
            <person name="Zhou Z."/>
            <person name="Hsiao Y.Y."/>
            <person name="Wu W.L."/>
            <person name="Chen Y.Y."/>
            <person name="Lin Y.F."/>
            <person name="Hsu J.L."/>
            <person name="Li C.Y."/>
            <person name="Wang Z.W."/>
            <person name="Zhao X."/>
            <person name="Zhong W.Y."/>
            <person name="Ma X.K."/>
            <person name="Ma L."/>
            <person name="Huang J."/>
            <person name="Chen G.Z."/>
            <person name="Huang M.Z."/>
            <person name="Huang L."/>
            <person name="Peng D.H."/>
            <person name="Luo Y.B."/>
            <person name="Zou S.Q."/>
            <person name="Chen S.P."/>
            <person name="Lan S."/>
            <person name="Tsai W.C."/>
            <person name="Van de Peer Y."/>
            <person name="Liu Z.J."/>
        </authorList>
    </citation>
    <scope>NUCLEOTIDE SEQUENCE [LARGE SCALE GENOMIC DNA]</scope>
    <source>
        <strain evidence="2">Lor287</strain>
    </source>
</reference>
<dbReference type="Pfam" id="PF01963">
    <property type="entry name" value="TraB_PrgY_gumN"/>
    <property type="match status" value="1"/>
</dbReference>
<dbReference type="InterPro" id="IPR046345">
    <property type="entry name" value="TraB_PrgY-like"/>
</dbReference>
<name>A0AAP0BZY0_9ASPA</name>
<feature type="region of interest" description="Disordered" evidence="1">
    <location>
        <begin position="127"/>
        <end position="158"/>
    </location>
</feature>
<dbReference type="GO" id="GO:0005741">
    <property type="term" value="C:mitochondrial outer membrane"/>
    <property type="evidence" value="ECO:0007669"/>
    <property type="project" value="TreeGrafter"/>
</dbReference>
<organism evidence="2 3">
    <name type="scientific">Platanthera zijinensis</name>
    <dbReference type="NCBI Taxonomy" id="2320716"/>
    <lineage>
        <taxon>Eukaryota</taxon>
        <taxon>Viridiplantae</taxon>
        <taxon>Streptophyta</taxon>
        <taxon>Embryophyta</taxon>
        <taxon>Tracheophyta</taxon>
        <taxon>Spermatophyta</taxon>
        <taxon>Magnoliopsida</taxon>
        <taxon>Liliopsida</taxon>
        <taxon>Asparagales</taxon>
        <taxon>Orchidaceae</taxon>
        <taxon>Orchidoideae</taxon>
        <taxon>Orchideae</taxon>
        <taxon>Orchidinae</taxon>
        <taxon>Platanthera</taxon>
    </lineage>
</organism>
<dbReference type="CDD" id="cd14726">
    <property type="entry name" value="TraB_PrgY-like"/>
    <property type="match status" value="1"/>
</dbReference>
<proteinExistence type="predicted"/>
<protein>
    <recommendedName>
        <fullName evidence="4">TraB domain-containing protein</fullName>
    </recommendedName>
</protein>
<gene>
    <name evidence="2" type="ORF">KSP39_PZI002010</name>
</gene>
<evidence type="ECO:0000313" key="3">
    <source>
        <dbReference type="Proteomes" id="UP001418222"/>
    </source>
</evidence>
<accession>A0AAP0BZY0</accession>
<evidence type="ECO:0008006" key="4">
    <source>
        <dbReference type="Google" id="ProtNLM"/>
    </source>
</evidence>
<keyword evidence="3" id="KW-1185">Reference proteome</keyword>
<evidence type="ECO:0000313" key="2">
    <source>
        <dbReference type="EMBL" id="KAK8954018.1"/>
    </source>
</evidence>
<feature type="compositionally biased region" description="Basic and acidic residues" evidence="1">
    <location>
        <begin position="134"/>
        <end position="146"/>
    </location>
</feature>
<sequence>MIRSTRLLSHYQPKSPLLTSPPLCRWRPIGIGSSAAISLLALRKPSSIITPFTANRHYFSSLAACRPARMDHSTSAEPSPWSVAAEDYVHVSDSDFREAVPSSDPHADPDLPRSVVGALARSFAENDAASSQVDEDKVIGGLEDSRIGNSGEGGSEERRVLPEELAKGVMHLECESSAEGGHCDVYLVGTAHVSQESCTEVQAVISCLKPEVVFLELCSSRIAILTPQNLKVPTVNEMIDMWKKKKSNTFGILYSWFLAKVADRLEVFPGAEFRVAYEETVSYGGRVVLGDRPVNITLRRTWGKMSIWHRTKFLYYIFFQTFFLPTPEDLRKMLKDMDDVDMLTLVIQEMSKAFPTIMDTVLHERDMYMSSTLLKVASEHSSVVAVVGKGHLPGIKKNWKQPVDLKLLLQIPARPDLSKTKIMVSCIAVAGASAAYSIYLIVKWATHSQSSFLK</sequence>
<dbReference type="PANTHER" id="PTHR21530:SF7">
    <property type="entry name" value="TRAB DOMAIN-CONTAINING PROTEIN"/>
    <property type="match status" value="1"/>
</dbReference>
<dbReference type="InterPro" id="IPR002816">
    <property type="entry name" value="TraB/PrgY/GumN_fam"/>
</dbReference>